<dbReference type="InterPro" id="IPR035069">
    <property type="entry name" value="TTHA1013/TTHA0281-like"/>
</dbReference>
<dbReference type="Pfam" id="PF15919">
    <property type="entry name" value="HicB_lk_antitox"/>
    <property type="match status" value="1"/>
</dbReference>
<sequence length="130" mass="14695">MKKLFYPAIFTPEENGGFSVSFPDVNGCFTQGDNIDDAYEMAVDALGLMLTYLQEEKRPVPQPSLPNELTVESGQFVVVIEFDMLSYLKKNNNKAVKKTLTIPQWLNEEAVAKNINFSQVLQEALLEKCR</sequence>
<organism evidence="2">
    <name type="scientific">bioreactor metagenome</name>
    <dbReference type="NCBI Taxonomy" id="1076179"/>
    <lineage>
        <taxon>unclassified sequences</taxon>
        <taxon>metagenomes</taxon>
        <taxon>ecological metagenomes</taxon>
    </lineage>
</organism>
<dbReference type="InterPro" id="IPR051404">
    <property type="entry name" value="TA_system_antitoxin"/>
</dbReference>
<reference evidence="2" key="1">
    <citation type="submission" date="2019-08" db="EMBL/GenBank/DDBJ databases">
        <authorList>
            <person name="Kucharzyk K."/>
            <person name="Murdoch R.W."/>
            <person name="Higgins S."/>
            <person name="Loffler F."/>
        </authorList>
    </citation>
    <scope>NUCLEOTIDE SEQUENCE</scope>
</reference>
<evidence type="ECO:0000313" key="2">
    <source>
        <dbReference type="EMBL" id="MPN38038.1"/>
    </source>
</evidence>
<feature type="domain" description="HicB-like antitoxin of toxin-antitoxin system" evidence="1">
    <location>
        <begin position="6"/>
        <end position="106"/>
    </location>
</feature>
<evidence type="ECO:0000259" key="1">
    <source>
        <dbReference type="Pfam" id="PF15919"/>
    </source>
</evidence>
<protein>
    <recommendedName>
        <fullName evidence="1">HicB-like antitoxin of toxin-antitoxin system domain-containing protein</fullName>
    </recommendedName>
</protein>
<dbReference type="AlphaFoldDB" id="A0A645HG75"/>
<dbReference type="SUPFAM" id="SSF143100">
    <property type="entry name" value="TTHA1013/TTHA0281-like"/>
    <property type="match status" value="1"/>
</dbReference>
<dbReference type="Gene3D" id="3.30.160.250">
    <property type="match status" value="1"/>
</dbReference>
<proteinExistence type="predicted"/>
<accession>A0A645HG75</accession>
<dbReference type="InterPro" id="IPR031807">
    <property type="entry name" value="HicB-like"/>
</dbReference>
<name>A0A645HG75_9ZZZZ</name>
<gene>
    <name evidence="2" type="ORF">SDC9_185561</name>
</gene>
<dbReference type="EMBL" id="VSSQ01093027">
    <property type="protein sequence ID" value="MPN38038.1"/>
    <property type="molecule type" value="Genomic_DNA"/>
</dbReference>
<comment type="caution">
    <text evidence="2">The sequence shown here is derived from an EMBL/GenBank/DDBJ whole genome shotgun (WGS) entry which is preliminary data.</text>
</comment>
<dbReference type="PANTHER" id="PTHR34504">
    <property type="entry name" value="ANTITOXIN HICB"/>
    <property type="match status" value="1"/>
</dbReference>
<dbReference type="PANTHER" id="PTHR34504:SF4">
    <property type="entry name" value="ANTITOXIN HICB"/>
    <property type="match status" value="1"/>
</dbReference>